<keyword evidence="2" id="KW-0479">Metal-binding</keyword>
<evidence type="ECO:0000259" key="6">
    <source>
        <dbReference type="PROSITE" id="PS50249"/>
    </source>
</evidence>
<dbReference type="InterPro" id="IPR020891">
    <property type="entry name" value="UPF0758_CS"/>
</dbReference>
<dbReference type="InterPro" id="IPR037518">
    <property type="entry name" value="MPN"/>
</dbReference>
<reference evidence="7 8" key="1">
    <citation type="submission" date="2018-06" db="EMBL/GenBank/DDBJ databases">
        <title>Chryseolinea flavus sp. nov., a member of the phylum Bacteroidetes isolated from soil.</title>
        <authorList>
            <person name="Li Y."/>
            <person name="Wang J."/>
        </authorList>
    </citation>
    <scope>NUCLEOTIDE SEQUENCE [LARGE SCALE GENOMIC DNA]</scope>
    <source>
        <strain evidence="7 8">SDU1-6</strain>
    </source>
</reference>
<evidence type="ECO:0000256" key="1">
    <source>
        <dbReference type="ARBA" id="ARBA00022670"/>
    </source>
</evidence>
<dbReference type="PROSITE" id="PS50249">
    <property type="entry name" value="MPN"/>
    <property type="match status" value="1"/>
</dbReference>
<proteinExistence type="predicted"/>
<feature type="domain" description="MPN" evidence="6">
    <location>
        <begin position="30"/>
        <end position="155"/>
    </location>
</feature>
<keyword evidence="1" id="KW-0645">Protease</keyword>
<keyword evidence="3" id="KW-0378">Hydrolase</keyword>
<accession>A0A364XZI6</accession>
<dbReference type="Proteomes" id="UP000251889">
    <property type="component" value="Unassembled WGS sequence"/>
</dbReference>
<dbReference type="AlphaFoldDB" id="A0A364XZI6"/>
<keyword evidence="8" id="KW-1185">Reference proteome</keyword>
<dbReference type="OrthoDB" id="9804482at2"/>
<organism evidence="7 8">
    <name type="scientific">Pseudochryseolinea flava</name>
    <dbReference type="NCBI Taxonomy" id="2059302"/>
    <lineage>
        <taxon>Bacteria</taxon>
        <taxon>Pseudomonadati</taxon>
        <taxon>Bacteroidota</taxon>
        <taxon>Cytophagia</taxon>
        <taxon>Cytophagales</taxon>
        <taxon>Fulvivirgaceae</taxon>
        <taxon>Pseudochryseolinea</taxon>
    </lineage>
</organism>
<dbReference type="InterPro" id="IPR025657">
    <property type="entry name" value="RadC_JAB"/>
</dbReference>
<name>A0A364XZI6_9BACT</name>
<dbReference type="PANTHER" id="PTHR30471">
    <property type="entry name" value="DNA REPAIR PROTEIN RADC"/>
    <property type="match status" value="1"/>
</dbReference>
<dbReference type="Gene3D" id="3.40.140.10">
    <property type="entry name" value="Cytidine Deaminase, domain 2"/>
    <property type="match status" value="1"/>
</dbReference>
<dbReference type="GO" id="GO:0008237">
    <property type="term" value="F:metallopeptidase activity"/>
    <property type="evidence" value="ECO:0007669"/>
    <property type="project" value="UniProtKB-KW"/>
</dbReference>
<dbReference type="PROSITE" id="PS01302">
    <property type="entry name" value="UPF0758"/>
    <property type="match status" value="1"/>
</dbReference>
<dbReference type="GO" id="GO:0006508">
    <property type="term" value="P:proteolysis"/>
    <property type="evidence" value="ECO:0007669"/>
    <property type="project" value="UniProtKB-KW"/>
</dbReference>
<keyword evidence="5" id="KW-0482">Metalloprotease</keyword>
<dbReference type="Pfam" id="PF04002">
    <property type="entry name" value="RadC"/>
    <property type="match status" value="1"/>
</dbReference>
<protein>
    <submittedName>
        <fullName evidence="7">DNA repair protein</fullName>
    </submittedName>
</protein>
<dbReference type="CDD" id="cd08071">
    <property type="entry name" value="MPN_DUF2466"/>
    <property type="match status" value="1"/>
</dbReference>
<keyword evidence="4" id="KW-0862">Zinc</keyword>
<comment type="caution">
    <text evidence="7">The sequence shown here is derived from an EMBL/GenBank/DDBJ whole genome shotgun (WGS) entry which is preliminary data.</text>
</comment>
<evidence type="ECO:0000256" key="5">
    <source>
        <dbReference type="ARBA" id="ARBA00023049"/>
    </source>
</evidence>
<dbReference type="PANTHER" id="PTHR30471:SF3">
    <property type="entry name" value="UPF0758 PROTEIN YEES-RELATED"/>
    <property type="match status" value="1"/>
</dbReference>
<gene>
    <name evidence="7" type="ORF">DQQ10_21460</name>
</gene>
<evidence type="ECO:0000313" key="8">
    <source>
        <dbReference type="Proteomes" id="UP000251889"/>
    </source>
</evidence>
<dbReference type="InterPro" id="IPR001405">
    <property type="entry name" value="UPF0758"/>
</dbReference>
<sequence length="155" mass="16843">MENTNVNPLLQISEITLQYYPKVKASSRPRITSSADAANLFRQSWDDGNIELLEQFKVMFLNRANKVIGILKISQGGIAGTVADPKLIFAAALKSGACGLILAHNHPSGNLTASQADINLTQKLCDGGKLLEVQVLDHIILTQESYYSFADEGLL</sequence>
<dbReference type="GO" id="GO:0046872">
    <property type="term" value="F:metal ion binding"/>
    <property type="evidence" value="ECO:0007669"/>
    <property type="project" value="UniProtKB-KW"/>
</dbReference>
<dbReference type="EMBL" id="QMFY01000014">
    <property type="protein sequence ID" value="RAV98872.1"/>
    <property type="molecule type" value="Genomic_DNA"/>
</dbReference>
<evidence type="ECO:0000256" key="4">
    <source>
        <dbReference type="ARBA" id="ARBA00022833"/>
    </source>
</evidence>
<dbReference type="RefSeq" id="WP_112748982.1">
    <property type="nucleotide sequence ID" value="NZ_QMFY01000014.1"/>
</dbReference>
<evidence type="ECO:0000256" key="3">
    <source>
        <dbReference type="ARBA" id="ARBA00022801"/>
    </source>
</evidence>
<evidence type="ECO:0000313" key="7">
    <source>
        <dbReference type="EMBL" id="RAV98872.1"/>
    </source>
</evidence>
<evidence type="ECO:0000256" key="2">
    <source>
        <dbReference type="ARBA" id="ARBA00022723"/>
    </source>
</evidence>